<sequence>MFYASWLSKEWLNDNFGILGYPLSRFEQEEREATEEWKSRFEVEILLIDSLLAPLPPVP</sequence>
<name>A0A5C6CJ90_9BACT</name>
<comment type="caution">
    <text evidence="1">The sequence shown here is derived from an EMBL/GenBank/DDBJ whole genome shotgun (WGS) entry which is preliminary data.</text>
</comment>
<dbReference type="EMBL" id="SJPS01000006">
    <property type="protein sequence ID" value="TWU23534.1"/>
    <property type="molecule type" value="Genomic_DNA"/>
</dbReference>
<evidence type="ECO:0000313" key="2">
    <source>
        <dbReference type="Proteomes" id="UP000318437"/>
    </source>
</evidence>
<gene>
    <name evidence="1" type="ORF">Pla144_37090</name>
</gene>
<reference evidence="1 2" key="1">
    <citation type="submission" date="2019-02" db="EMBL/GenBank/DDBJ databases">
        <title>Deep-cultivation of Planctomycetes and their phenomic and genomic characterization uncovers novel biology.</title>
        <authorList>
            <person name="Wiegand S."/>
            <person name="Jogler M."/>
            <person name="Boedeker C."/>
            <person name="Pinto D."/>
            <person name="Vollmers J."/>
            <person name="Rivas-Marin E."/>
            <person name="Kohn T."/>
            <person name="Peeters S.H."/>
            <person name="Heuer A."/>
            <person name="Rast P."/>
            <person name="Oberbeckmann S."/>
            <person name="Bunk B."/>
            <person name="Jeske O."/>
            <person name="Meyerdierks A."/>
            <person name="Storesund J.E."/>
            <person name="Kallscheuer N."/>
            <person name="Luecker S."/>
            <person name="Lage O.M."/>
            <person name="Pohl T."/>
            <person name="Merkel B.J."/>
            <person name="Hornburger P."/>
            <person name="Mueller R.-W."/>
            <person name="Bruemmer F."/>
            <person name="Labrenz M."/>
            <person name="Spormann A.M."/>
            <person name="Op Den Camp H."/>
            <person name="Overmann J."/>
            <person name="Amann R."/>
            <person name="Jetten M.S.M."/>
            <person name="Mascher T."/>
            <person name="Medema M.H."/>
            <person name="Devos D.P."/>
            <person name="Kaster A.-K."/>
            <person name="Ovreas L."/>
            <person name="Rohde M."/>
            <person name="Galperin M.Y."/>
            <person name="Jogler C."/>
        </authorList>
    </citation>
    <scope>NUCLEOTIDE SEQUENCE [LARGE SCALE GENOMIC DNA]</scope>
    <source>
        <strain evidence="1 2">Pla144</strain>
    </source>
</reference>
<dbReference type="AlphaFoldDB" id="A0A5C6CJ90"/>
<dbReference type="Proteomes" id="UP000318437">
    <property type="component" value="Unassembled WGS sequence"/>
</dbReference>
<protein>
    <submittedName>
        <fullName evidence="1">Uncharacterized protein</fullName>
    </submittedName>
</protein>
<organism evidence="1 2">
    <name type="scientific">Bythopirellula polymerisocia</name>
    <dbReference type="NCBI Taxonomy" id="2528003"/>
    <lineage>
        <taxon>Bacteria</taxon>
        <taxon>Pseudomonadati</taxon>
        <taxon>Planctomycetota</taxon>
        <taxon>Planctomycetia</taxon>
        <taxon>Pirellulales</taxon>
        <taxon>Lacipirellulaceae</taxon>
        <taxon>Bythopirellula</taxon>
    </lineage>
</organism>
<accession>A0A5C6CJ90</accession>
<proteinExistence type="predicted"/>
<keyword evidence="2" id="KW-1185">Reference proteome</keyword>
<evidence type="ECO:0000313" key="1">
    <source>
        <dbReference type="EMBL" id="TWU23534.1"/>
    </source>
</evidence>